<organism evidence="1">
    <name type="scientific">Oryza brachyantha</name>
    <name type="common">malo sina</name>
    <dbReference type="NCBI Taxonomy" id="4533"/>
    <lineage>
        <taxon>Eukaryota</taxon>
        <taxon>Viridiplantae</taxon>
        <taxon>Streptophyta</taxon>
        <taxon>Embryophyta</taxon>
        <taxon>Tracheophyta</taxon>
        <taxon>Spermatophyta</taxon>
        <taxon>Magnoliopsida</taxon>
        <taxon>Liliopsida</taxon>
        <taxon>Poales</taxon>
        <taxon>Poaceae</taxon>
        <taxon>BOP clade</taxon>
        <taxon>Oryzoideae</taxon>
        <taxon>Oryzeae</taxon>
        <taxon>Oryzinae</taxon>
        <taxon>Oryza</taxon>
    </lineage>
</organism>
<evidence type="ECO:0000313" key="1">
    <source>
        <dbReference type="EnsemblPlants" id="OB06G24990.1"/>
    </source>
</evidence>
<dbReference type="HOGENOM" id="CLU_2519217_0_0_1"/>
<proteinExistence type="predicted"/>
<reference evidence="1" key="1">
    <citation type="journal article" date="2013" name="Nat. Commun.">
        <title>Whole-genome sequencing of Oryza brachyantha reveals mechanisms underlying Oryza genome evolution.</title>
        <authorList>
            <person name="Chen J."/>
            <person name="Huang Q."/>
            <person name="Gao D."/>
            <person name="Wang J."/>
            <person name="Lang Y."/>
            <person name="Liu T."/>
            <person name="Li B."/>
            <person name="Bai Z."/>
            <person name="Luis Goicoechea J."/>
            <person name="Liang C."/>
            <person name="Chen C."/>
            <person name="Zhang W."/>
            <person name="Sun S."/>
            <person name="Liao Y."/>
            <person name="Zhang X."/>
            <person name="Yang L."/>
            <person name="Song C."/>
            <person name="Wang M."/>
            <person name="Shi J."/>
            <person name="Liu G."/>
            <person name="Liu J."/>
            <person name="Zhou H."/>
            <person name="Zhou W."/>
            <person name="Yu Q."/>
            <person name="An N."/>
            <person name="Chen Y."/>
            <person name="Cai Q."/>
            <person name="Wang B."/>
            <person name="Liu B."/>
            <person name="Min J."/>
            <person name="Huang Y."/>
            <person name="Wu H."/>
            <person name="Li Z."/>
            <person name="Zhang Y."/>
            <person name="Yin Y."/>
            <person name="Song W."/>
            <person name="Jiang J."/>
            <person name="Jackson S.A."/>
            <person name="Wing R.A."/>
            <person name="Wang J."/>
            <person name="Chen M."/>
        </authorList>
    </citation>
    <scope>NUCLEOTIDE SEQUENCE [LARGE SCALE GENOMIC DNA]</scope>
    <source>
        <strain evidence="1">cv. IRGC 101232</strain>
    </source>
</reference>
<evidence type="ECO:0000313" key="2">
    <source>
        <dbReference type="Proteomes" id="UP000006038"/>
    </source>
</evidence>
<sequence length="85" mass="9699">MIKKNSSESFNKTVLPVKRTFFLIRLYYTLTMHQHHSHTARSITYAVNAAHARLDRCLRGSRRRRAAVVYRVGPAGHHPVSGDAI</sequence>
<dbReference type="Proteomes" id="UP000006038">
    <property type="component" value="Chromosome 6"/>
</dbReference>
<accession>J3MEQ5</accession>
<reference evidence="1" key="2">
    <citation type="submission" date="2013-04" db="UniProtKB">
        <authorList>
            <consortium name="EnsemblPlants"/>
        </authorList>
    </citation>
    <scope>IDENTIFICATION</scope>
</reference>
<name>J3MEQ5_ORYBR</name>
<dbReference type="AlphaFoldDB" id="J3MEQ5"/>
<protein>
    <submittedName>
        <fullName evidence="1">Uncharacterized protein</fullName>
    </submittedName>
</protein>
<dbReference type="Gramene" id="OB06G24990.1">
    <property type="protein sequence ID" value="OB06G24990.1"/>
    <property type="gene ID" value="OB06G24990"/>
</dbReference>
<keyword evidence="2" id="KW-1185">Reference proteome</keyword>
<dbReference type="EnsemblPlants" id="OB06G24990.1">
    <property type="protein sequence ID" value="OB06G24990.1"/>
    <property type="gene ID" value="OB06G24990"/>
</dbReference>